<organism evidence="2">
    <name type="scientific">Ajellomyces capsulatus (strain H88)</name>
    <name type="common">Darling's disease fungus</name>
    <name type="synonym">Histoplasma capsulatum</name>
    <dbReference type="NCBI Taxonomy" id="544711"/>
    <lineage>
        <taxon>Eukaryota</taxon>
        <taxon>Fungi</taxon>
        <taxon>Dikarya</taxon>
        <taxon>Ascomycota</taxon>
        <taxon>Pezizomycotina</taxon>
        <taxon>Eurotiomycetes</taxon>
        <taxon>Eurotiomycetidae</taxon>
        <taxon>Onygenales</taxon>
        <taxon>Ajellomycetaceae</taxon>
        <taxon>Histoplasma</taxon>
    </lineage>
</organism>
<gene>
    <name evidence="1" type="ORF">HCEG_03927</name>
</gene>
<dbReference type="VEuPathDB" id="FungiDB:I7I53_03377"/>
<accession>F0UEI2</accession>
<evidence type="ECO:0000313" key="1">
    <source>
        <dbReference type="EMBL" id="EGC44712.1"/>
    </source>
</evidence>
<proteinExistence type="predicted"/>
<protein>
    <submittedName>
        <fullName evidence="1">Predicted protein</fullName>
    </submittedName>
</protein>
<evidence type="ECO:0000313" key="2">
    <source>
        <dbReference type="Proteomes" id="UP000008142"/>
    </source>
</evidence>
<dbReference type="Proteomes" id="UP000008142">
    <property type="component" value="Unassembled WGS sequence"/>
</dbReference>
<dbReference type="HOGENOM" id="CLU_2072445_0_0_1"/>
<name>F0UEI2_AJEC8</name>
<reference evidence="2" key="1">
    <citation type="submission" date="2008-07" db="EMBL/GenBank/DDBJ databases">
        <title>Annotation of Ajellomyces capsulatus strain H88.</title>
        <authorList>
            <person name="Champion M."/>
            <person name="Cuomo C."/>
            <person name="Ma L.-J."/>
            <person name="Henn M.R."/>
            <person name="Sil A."/>
            <person name="Goldman B."/>
            <person name="Young S.K."/>
            <person name="Kodira C.D."/>
            <person name="Zeng Q."/>
            <person name="Koehrsen M."/>
            <person name="Alvarado L."/>
            <person name="Berlin A."/>
            <person name="Borenstein D."/>
            <person name="Chen Z."/>
            <person name="Engels R."/>
            <person name="Freedman E."/>
            <person name="Gellesch M."/>
            <person name="Goldberg J."/>
            <person name="Griggs A."/>
            <person name="Gujja S."/>
            <person name="Heiman D."/>
            <person name="Hepburn T."/>
            <person name="Howarth C."/>
            <person name="Jen D."/>
            <person name="Larson L."/>
            <person name="Lewis B."/>
            <person name="Mehta T."/>
            <person name="Park D."/>
            <person name="Pearson M."/>
            <person name="Roberts A."/>
            <person name="Saif S."/>
            <person name="Shea T."/>
            <person name="Shenoy N."/>
            <person name="Sisk P."/>
            <person name="Stolte C."/>
            <person name="Sykes S."/>
            <person name="Walk T."/>
            <person name="White J."/>
            <person name="Yandava C."/>
            <person name="Klein B."/>
            <person name="McEwen J.G."/>
            <person name="Puccia R."/>
            <person name="Goldman G.H."/>
            <person name="Felipe M.S."/>
            <person name="Nino-Vega G."/>
            <person name="San-Blas G."/>
            <person name="Taylor J."/>
            <person name="Mendoza L."/>
            <person name="Galagan J."/>
            <person name="Nusbaum C."/>
            <person name="Birren B."/>
        </authorList>
    </citation>
    <scope>NUCLEOTIDE SEQUENCE [LARGE SCALE GENOMIC DNA]</scope>
    <source>
        <strain evidence="2">H88</strain>
    </source>
</reference>
<sequence length="118" mass="13467">MALKEKIIEERCKMGAADPARHGKKHLEACNGSQIYAVQQLVISNSGPVASAKEIQEMVWMRSRRFTPRPRRRCGLSRQKRYVWVAHSMKAAADGKIAKERERVVKEGGIEGWMWDTT</sequence>
<dbReference type="AlphaFoldDB" id="F0UEI2"/>
<dbReference type="OrthoDB" id="10634301at2759"/>
<dbReference type="EMBL" id="DS990638">
    <property type="protein sequence ID" value="EGC44712.1"/>
    <property type="molecule type" value="Genomic_DNA"/>
</dbReference>